<name>A0A4R4W056_9PSEU</name>
<accession>A0A4R4W056</accession>
<dbReference type="RefSeq" id="WP_132674544.1">
    <property type="nucleotide sequence ID" value="NZ_SMKS01000018.1"/>
</dbReference>
<organism evidence="1 2">
    <name type="scientific">Saccharopolyspora terrae</name>
    <dbReference type="NCBI Taxonomy" id="2530384"/>
    <lineage>
        <taxon>Bacteria</taxon>
        <taxon>Bacillati</taxon>
        <taxon>Actinomycetota</taxon>
        <taxon>Actinomycetes</taxon>
        <taxon>Pseudonocardiales</taxon>
        <taxon>Pseudonocardiaceae</taxon>
        <taxon>Saccharopolyspora</taxon>
    </lineage>
</organism>
<dbReference type="OrthoDB" id="3685877at2"/>
<gene>
    <name evidence="1" type="ORF">E1181_13320</name>
</gene>
<proteinExistence type="predicted"/>
<reference evidence="1 2" key="1">
    <citation type="submission" date="2019-03" db="EMBL/GenBank/DDBJ databases">
        <title>Draft genome sequences of novel Actinobacteria.</title>
        <authorList>
            <person name="Sahin N."/>
            <person name="Ay H."/>
            <person name="Saygin H."/>
        </authorList>
    </citation>
    <scope>NUCLEOTIDE SEQUENCE [LARGE SCALE GENOMIC DNA]</scope>
    <source>
        <strain evidence="1 2">16K309</strain>
    </source>
</reference>
<keyword evidence="2" id="KW-1185">Reference proteome</keyword>
<dbReference type="Proteomes" id="UP000295674">
    <property type="component" value="Unassembled WGS sequence"/>
</dbReference>
<dbReference type="EMBL" id="SMKS01000018">
    <property type="protein sequence ID" value="TDD06230.1"/>
    <property type="molecule type" value="Genomic_DNA"/>
</dbReference>
<evidence type="ECO:0000313" key="1">
    <source>
        <dbReference type="EMBL" id="TDD06230.1"/>
    </source>
</evidence>
<evidence type="ECO:0000313" key="2">
    <source>
        <dbReference type="Proteomes" id="UP000295674"/>
    </source>
</evidence>
<dbReference type="AlphaFoldDB" id="A0A4R4W056"/>
<protein>
    <submittedName>
        <fullName evidence="1">Uncharacterized protein</fullName>
    </submittedName>
</protein>
<sequence>MEAVHVVYRCVLDEVTSRWAGYIADGKTTVAAGALPQARAELEQRLLAELRQWPPQGVREHTEHSLGEGMWVREALDERIGDRAHTTRVILEALDDQRLRATLAPLPETQAGGLVVLACVPGDTLSWVRDQHDGRGTLIAAAAVSNHRLWWNALTPARRDNTAELPVIGSLTDLGLADPQAGIDDWMAASPCGGLVTLPGS</sequence>
<comment type="caution">
    <text evidence="1">The sequence shown here is derived from an EMBL/GenBank/DDBJ whole genome shotgun (WGS) entry which is preliminary data.</text>
</comment>